<evidence type="ECO:0000256" key="5">
    <source>
        <dbReference type="SAM" id="Phobius"/>
    </source>
</evidence>
<name>A0A1D2A5L4_AUXPR</name>
<comment type="subcellular location">
    <subcellularLocation>
        <location evidence="1">Membrane</location>
        <topology evidence="1">Multi-pass membrane protein</topology>
    </subcellularLocation>
</comment>
<dbReference type="GO" id="GO:0016020">
    <property type="term" value="C:membrane"/>
    <property type="evidence" value="ECO:0007669"/>
    <property type="project" value="UniProtKB-SubCell"/>
</dbReference>
<gene>
    <name evidence="6" type="ORF">g.11829</name>
</gene>
<reference evidence="6" key="1">
    <citation type="submission" date="2015-08" db="EMBL/GenBank/DDBJ databases">
        <authorList>
            <person name="Babu N.S."/>
            <person name="Beckwith C.J."/>
            <person name="Beseler K.G."/>
            <person name="Brison A."/>
            <person name="Carone J.V."/>
            <person name="Caskin T.P."/>
            <person name="Diamond M."/>
            <person name="Durham M.E."/>
            <person name="Foxe J.M."/>
            <person name="Go M."/>
            <person name="Henderson B.A."/>
            <person name="Jones I.B."/>
            <person name="McGettigan J.A."/>
            <person name="Micheletti S.J."/>
            <person name="Nasrallah M.E."/>
            <person name="Ortiz D."/>
            <person name="Piller C.R."/>
            <person name="Privatt S.R."/>
            <person name="Schneider S.L."/>
            <person name="Sharp S."/>
            <person name="Smith T.C."/>
            <person name="Stanton J.D."/>
            <person name="Ullery H.E."/>
            <person name="Wilson R.J."/>
            <person name="Serrano M.G."/>
            <person name="Buck G."/>
            <person name="Lee V."/>
            <person name="Wang Y."/>
            <person name="Carvalho R."/>
            <person name="Voegtly L."/>
            <person name="Shi R."/>
            <person name="Duckworth R."/>
            <person name="Johnson A."/>
            <person name="Loviza R."/>
            <person name="Walstead R."/>
            <person name="Shah Z."/>
            <person name="Kiflezghi M."/>
            <person name="Wade K."/>
            <person name="Ball S.L."/>
            <person name="Bradley K.W."/>
            <person name="Asai D.J."/>
            <person name="Bowman C.A."/>
            <person name="Russell D.A."/>
            <person name="Pope W.H."/>
            <person name="Jacobs-Sera D."/>
            <person name="Hendrix R.W."/>
            <person name="Hatfull G.F."/>
        </authorList>
    </citation>
    <scope>NUCLEOTIDE SEQUENCE</scope>
</reference>
<organism evidence="6">
    <name type="scientific">Auxenochlorella protothecoides</name>
    <name type="common">Green microalga</name>
    <name type="synonym">Chlorella protothecoides</name>
    <dbReference type="NCBI Taxonomy" id="3075"/>
    <lineage>
        <taxon>Eukaryota</taxon>
        <taxon>Viridiplantae</taxon>
        <taxon>Chlorophyta</taxon>
        <taxon>core chlorophytes</taxon>
        <taxon>Trebouxiophyceae</taxon>
        <taxon>Chlorellales</taxon>
        <taxon>Chlorellaceae</taxon>
        <taxon>Auxenochlorella</taxon>
    </lineage>
</organism>
<keyword evidence="3 5" id="KW-1133">Transmembrane helix</keyword>
<feature type="transmembrane region" description="Helical" evidence="5">
    <location>
        <begin position="186"/>
        <end position="206"/>
    </location>
</feature>
<dbReference type="GO" id="GO:0009744">
    <property type="term" value="P:response to sucrose"/>
    <property type="evidence" value="ECO:0007669"/>
    <property type="project" value="UniProtKB-ARBA"/>
</dbReference>
<feature type="transmembrane region" description="Helical" evidence="5">
    <location>
        <begin position="64"/>
        <end position="83"/>
    </location>
</feature>
<feature type="transmembrane region" description="Helical" evidence="5">
    <location>
        <begin position="121"/>
        <end position="141"/>
    </location>
</feature>
<proteinExistence type="predicted"/>
<evidence type="ECO:0000256" key="1">
    <source>
        <dbReference type="ARBA" id="ARBA00004141"/>
    </source>
</evidence>
<sequence>MSSMRPVNGHAVCDGGTCSYVSGPSKPTSKGRAPSRPPGAPAGSWEVLPWWHCAFVDPYERVNFWSHSVPAVGLAILCALGFLHGSPSVTVYAACAATTHGMSALTHVFPESRTLEKADHIGIVATIVGTPVSAMLAHSAHGISEMPLGVWFILAGLFACAWARPFPRTSGFIGLGTGLVYYCWDVINLNLTTQILLYICGAVLFLRNSGHSRCVGLVRLAVIAGCPRRGSDTLLGSPLVASQGRASRPHMGLALALQPPSCIATLPPPRIQLMSRQVARLVGSPRLALLRHHRRIHAPGLPLQRPAPPALRL</sequence>
<keyword evidence="2 5" id="KW-0812">Transmembrane</keyword>
<evidence type="ECO:0000256" key="3">
    <source>
        <dbReference type="ARBA" id="ARBA00022989"/>
    </source>
</evidence>
<protein>
    <submittedName>
        <fullName evidence="6">Uncharacterized protein</fullName>
    </submittedName>
</protein>
<evidence type="ECO:0000256" key="2">
    <source>
        <dbReference type="ARBA" id="ARBA00022692"/>
    </source>
</evidence>
<dbReference type="EMBL" id="GDKF01004132">
    <property type="protein sequence ID" value="JAT74490.1"/>
    <property type="molecule type" value="Transcribed_RNA"/>
</dbReference>
<evidence type="ECO:0000313" key="6">
    <source>
        <dbReference type="EMBL" id="JAT74490.1"/>
    </source>
</evidence>
<feature type="transmembrane region" description="Helical" evidence="5">
    <location>
        <begin position="148"/>
        <end position="166"/>
    </location>
</feature>
<accession>A0A1D2A5L4</accession>
<dbReference type="InterPro" id="IPR004254">
    <property type="entry name" value="AdipoR/HlyIII-related"/>
</dbReference>
<dbReference type="AlphaFoldDB" id="A0A1D2A5L4"/>
<keyword evidence="4 5" id="KW-0472">Membrane</keyword>
<dbReference type="Pfam" id="PF03006">
    <property type="entry name" value="HlyIII"/>
    <property type="match status" value="1"/>
</dbReference>
<evidence type="ECO:0000256" key="4">
    <source>
        <dbReference type="ARBA" id="ARBA00023136"/>
    </source>
</evidence>